<reference evidence="1 2" key="1">
    <citation type="journal article" date="2018" name="Genomics">
        <title>Molecular footprints of inshore aquatic adaptation in Indo-Pacific humpback dolphin (Sousa chinensis).</title>
        <authorList>
            <person name="Ming Y."/>
            <person name="Jian J."/>
            <person name="Yu F."/>
            <person name="Yu X."/>
            <person name="Wang J."/>
            <person name="Liu W."/>
        </authorList>
    </citation>
    <scope>NUCLEOTIDE SEQUENCE [LARGE SCALE GENOMIC DNA]</scope>
    <source>
        <strain evidence="1">MY-2018</strain>
        <tissue evidence="1">Skin</tissue>
    </source>
</reference>
<accession>A0A484H3B6</accession>
<protein>
    <submittedName>
        <fullName evidence="1">Uncharacterized protein</fullName>
    </submittedName>
</protein>
<dbReference type="Proteomes" id="UP000295264">
    <property type="component" value="Unassembled WGS sequence"/>
</dbReference>
<dbReference type="AlphaFoldDB" id="A0A484H3B6"/>
<name>A0A484H3B6_SOUCH</name>
<comment type="caution">
    <text evidence="1">The sequence shown here is derived from an EMBL/GenBank/DDBJ whole genome shotgun (WGS) entry which is preliminary data.</text>
</comment>
<sequence length="99" mass="11466">MSLWILPSSVATRLKVVLAAFRTETNHSFCGPNHKEEKGRHEKGIVVLNRREMIVPRKDTFAIFVFNLNNWYHETCCSIPLFKCSSLPSIPGPRRTPWR</sequence>
<proteinExistence type="predicted"/>
<evidence type="ECO:0000313" key="1">
    <source>
        <dbReference type="EMBL" id="TEA41956.1"/>
    </source>
</evidence>
<dbReference type="EMBL" id="QWLN02000813">
    <property type="protein sequence ID" value="TEA41956.1"/>
    <property type="molecule type" value="Genomic_DNA"/>
</dbReference>
<evidence type="ECO:0000313" key="2">
    <source>
        <dbReference type="Proteomes" id="UP000295264"/>
    </source>
</evidence>
<gene>
    <name evidence="1" type="ORF">DBR06_SOUSAS19910025</name>
</gene>
<keyword evidence="2" id="KW-1185">Reference proteome</keyword>
<organism evidence="1 2">
    <name type="scientific">Sousa chinensis</name>
    <name type="common">Indo-pacific humpbacked dolphin</name>
    <name type="synonym">Steno chinensis</name>
    <dbReference type="NCBI Taxonomy" id="103600"/>
    <lineage>
        <taxon>Eukaryota</taxon>
        <taxon>Metazoa</taxon>
        <taxon>Chordata</taxon>
        <taxon>Craniata</taxon>
        <taxon>Vertebrata</taxon>
        <taxon>Euteleostomi</taxon>
        <taxon>Mammalia</taxon>
        <taxon>Eutheria</taxon>
        <taxon>Laurasiatheria</taxon>
        <taxon>Artiodactyla</taxon>
        <taxon>Whippomorpha</taxon>
        <taxon>Cetacea</taxon>
        <taxon>Odontoceti</taxon>
        <taxon>Delphinidae</taxon>
        <taxon>Sousa</taxon>
    </lineage>
</organism>